<evidence type="ECO:0000313" key="4">
    <source>
        <dbReference type="Proteomes" id="UP001652740"/>
    </source>
</evidence>
<dbReference type="RefSeq" id="XP_026751361.2">
    <property type="nucleotide sequence ID" value="XM_026895560.3"/>
</dbReference>
<dbReference type="Pfam" id="PF00379">
    <property type="entry name" value="Chitin_bind_4"/>
    <property type="match status" value="1"/>
</dbReference>
<accession>A0A6J1WKH1</accession>
<dbReference type="InterPro" id="IPR000618">
    <property type="entry name" value="Insect_cuticle"/>
</dbReference>
<keyword evidence="2" id="KW-0193">Cuticle</keyword>
<feature type="chain" id="PRO_5046921775" evidence="3">
    <location>
        <begin position="20"/>
        <end position="126"/>
    </location>
</feature>
<name>A0A6J1WKH1_GALME</name>
<dbReference type="PROSITE" id="PS51155">
    <property type="entry name" value="CHIT_BIND_RR_2"/>
    <property type="match status" value="1"/>
</dbReference>
<dbReference type="GO" id="GO:0062129">
    <property type="term" value="C:chitin-based extracellular matrix"/>
    <property type="evidence" value="ECO:0007669"/>
    <property type="project" value="TreeGrafter"/>
</dbReference>
<dbReference type="InParanoid" id="A0A6J1WKH1"/>
<dbReference type="GeneID" id="113511839"/>
<evidence type="ECO:0000256" key="3">
    <source>
        <dbReference type="SAM" id="SignalP"/>
    </source>
</evidence>
<evidence type="ECO:0000256" key="2">
    <source>
        <dbReference type="PROSITE-ProRule" id="PRU00497"/>
    </source>
</evidence>
<dbReference type="GO" id="GO:0008010">
    <property type="term" value="F:structural constituent of chitin-based larval cuticle"/>
    <property type="evidence" value="ECO:0007669"/>
    <property type="project" value="TreeGrafter"/>
</dbReference>
<organism evidence="4 5">
    <name type="scientific">Galleria mellonella</name>
    <name type="common">Greater wax moth</name>
    <dbReference type="NCBI Taxonomy" id="7137"/>
    <lineage>
        <taxon>Eukaryota</taxon>
        <taxon>Metazoa</taxon>
        <taxon>Ecdysozoa</taxon>
        <taxon>Arthropoda</taxon>
        <taxon>Hexapoda</taxon>
        <taxon>Insecta</taxon>
        <taxon>Pterygota</taxon>
        <taxon>Neoptera</taxon>
        <taxon>Endopterygota</taxon>
        <taxon>Lepidoptera</taxon>
        <taxon>Glossata</taxon>
        <taxon>Ditrysia</taxon>
        <taxon>Pyraloidea</taxon>
        <taxon>Pyralidae</taxon>
        <taxon>Galleriinae</taxon>
        <taxon>Galleria</taxon>
    </lineage>
</organism>
<dbReference type="KEGG" id="gmw:113511839"/>
<gene>
    <name evidence="5" type="primary">LOC113511839</name>
</gene>
<proteinExistence type="predicted"/>
<evidence type="ECO:0000256" key="1">
    <source>
        <dbReference type="ARBA" id="ARBA00022729"/>
    </source>
</evidence>
<reference evidence="5" key="1">
    <citation type="submission" date="2025-08" db="UniProtKB">
        <authorList>
            <consortium name="RefSeq"/>
        </authorList>
    </citation>
    <scope>IDENTIFICATION</scope>
    <source>
        <tissue evidence="5">Whole larvae</tissue>
    </source>
</reference>
<keyword evidence="1 3" id="KW-0732">Signal</keyword>
<dbReference type="InterPro" id="IPR050468">
    <property type="entry name" value="Cuticle_Struct_Prot"/>
</dbReference>
<feature type="signal peptide" evidence="3">
    <location>
        <begin position="1"/>
        <end position="19"/>
    </location>
</feature>
<dbReference type="AlphaFoldDB" id="A0A6J1WKH1"/>
<sequence>MNKLLLVLYFVLAVISVNSQLIGKFLAGAQNTATKLLKSDNNNDGSGNYYFNYEQSDGTKHEETGVLKDPGSLNPFVVAKGFYEWISPENRKYHVQYEADQNGYRPKVEEGPGATPIRVVATMMGG</sequence>
<keyword evidence="4" id="KW-1185">Reference proteome</keyword>
<protein>
    <submittedName>
        <fullName evidence="5">Endocuticle structural glycoprotein SgAbd-5-like</fullName>
    </submittedName>
</protein>
<dbReference type="PANTHER" id="PTHR10380">
    <property type="entry name" value="CUTICLE PROTEIN"/>
    <property type="match status" value="1"/>
</dbReference>
<dbReference type="Proteomes" id="UP001652740">
    <property type="component" value="Unplaced"/>
</dbReference>
<dbReference type="PANTHER" id="PTHR10380:SF192">
    <property type="entry name" value="GEO02312P1"/>
    <property type="match status" value="1"/>
</dbReference>
<evidence type="ECO:0000313" key="5">
    <source>
        <dbReference type="RefSeq" id="XP_026751361.2"/>
    </source>
</evidence>